<comment type="subcellular location">
    <subcellularLocation>
        <location evidence="1">Membrane</location>
        <topology evidence="1">Single-pass type I membrane protein</topology>
    </subcellularLocation>
</comment>
<feature type="signal peptide" evidence="9">
    <location>
        <begin position="1"/>
        <end position="26"/>
    </location>
</feature>
<keyword evidence="7" id="KW-0325">Glycoprotein</keyword>
<dbReference type="AlphaFoldDB" id="A0A0L0CDV3"/>
<dbReference type="InterPro" id="IPR028994">
    <property type="entry name" value="Integrin_alpha_N"/>
</dbReference>
<dbReference type="OMA" id="PGDWIPW"/>
<keyword evidence="4 9" id="KW-0732">Signal</keyword>
<gene>
    <name evidence="11" type="ORF">FF38_11954</name>
</gene>
<keyword evidence="12" id="KW-1185">Reference proteome</keyword>
<accession>A0A0L0CDV3</accession>
<name>A0A0L0CDV3_LUCCU</name>
<sequence>MFLKNTNMKCGLLGLMLFSLCVFSHASDITNEVFGAVKEGVVAAFGDFNSDELTDVFLIRDNMKVLQILYGAETEPFLRNGPYCSYENHQITSVVPGDFDGDALMDVLVTLKPKDSHHDLYSVFVHWGGPEGLNCTPESANPLLQTLGEPLALDYNCDMIIDLYGLNETGDRMFWIFQKSREPPQQKRQAIPTETNALPASIKIPNANAYLDLNGDFMADLFVQTDKHYEVWYGRYGEQKEDFTFNHTIDISIVGTDYNLGQAVFADFELEGVENIILPVCFHKDCNNSTILVHDGSNFRDVHVNFKDPQAVTWGFVPPVKDDVYLKTITARSGDFNMDGYPDLIMTLQTLTGPKRMQTFLLENVPCKMCNPPLKRTFEVKWNALNPLGNDTVAGAFYDFYQDGVLDVILIQKTKNGQYRPLAFRNTLDYDANFVKVIVLTGLVNKKNPTMHTALGRKKRTYGTNLPGPRITYFTTTQDGDLQRGSSVQLPQSSYFALQLPYTIFGLGRTPNFVDSLTVGLGHMSRPFTQLIPNSQIIVVPKPIEDPQRWKAQLFVTPSKLILMSVVALGGTCLVIVLIILVLYIKEKREDKQEKLQEAHRFHFDAM</sequence>
<organism evidence="11 12">
    <name type="scientific">Lucilia cuprina</name>
    <name type="common">Green bottle fly</name>
    <name type="synonym">Australian sheep blowfly</name>
    <dbReference type="NCBI Taxonomy" id="7375"/>
    <lineage>
        <taxon>Eukaryota</taxon>
        <taxon>Metazoa</taxon>
        <taxon>Ecdysozoa</taxon>
        <taxon>Arthropoda</taxon>
        <taxon>Hexapoda</taxon>
        <taxon>Insecta</taxon>
        <taxon>Pterygota</taxon>
        <taxon>Neoptera</taxon>
        <taxon>Endopterygota</taxon>
        <taxon>Diptera</taxon>
        <taxon>Brachycera</taxon>
        <taxon>Muscomorpha</taxon>
        <taxon>Oestroidea</taxon>
        <taxon>Calliphoridae</taxon>
        <taxon>Luciliinae</taxon>
        <taxon>Lucilia</taxon>
    </lineage>
</organism>
<keyword evidence="3 8" id="KW-0812">Transmembrane</keyword>
<evidence type="ECO:0000256" key="7">
    <source>
        <dbReference type="ARBA" id="ARBA00023180"/>
    </source>
</evidence>
<dbReference type="Pfam" id="PF13517">
    <property type="entry name" value="FG-GAP_3"/>
    <property type="match status" value="1"/>
</dbReference>
<evidence type="ECO:0000256" key="2">
    <source>
        <dbReference type="ARBA" id="ARBA00006496"/>
    </source>
</evidence>
<comment type="caution">
    <text evidence="11">The sequence shown here is derived from an EMBL/GenBank/DDBJ whole genome shotgun (WGS) entry which is preliminary data.</text>
</comment>
<evidence type="ECO:0000256" key="5">
    <source>
        <dbReference type="ARBA" id="ARBA00022989"/>
    </source>
</evidence>
<dbReference type="PANTHER" id="PTHR13412">
    <property type="entry name" value="T-CELL IMMUNOMODULATORY PROTEIN HOMOLOG"/>
    <property type="match status" value="1"/>
</dbReference>
<dbReference type="InterPro" id="IPR057089">
    <property type="entry name" value="C2_TIP"/>
</dbReference>
<dbReference type="Pfam" id="PF23122">
    <property type="entry name" value="C2_ITFG1"/>
    <property type="match status" value="1"/>
</dbReference>
<evidence type="ECO:0000313" key="11">
    <source>
        <dbReference type="EMBL" id="KNC30593.1"/>
    </source>
</evidence>
<evidence type="ECO:0000256" key="4">
    <source>
        <dbReference type="ARBA" id="ARBA00022729"/>
    </source>
</evidence>
<protein>
    <recommendedName>
        <fullName evidence="10">T-cell immunomodulatory protein TIP C2 domain-containing protein</fullName>
    </recommendedName>
</protein>
<feature type="domain" description="T-cell immunomodulatory protein TIP C2" evidence="10">
    <location>
        <begin position="461"/>
        <end position="555"/>
    </location>
</feature>
<dbReference type="EMBL" id="JRES01000502">
    <property type="protein sequence ID" value="KNC30593.1"/>
    <property type="molecule type" value="Genomic_DNA"/>
</dbReference>
<evidence type="ECO:0000256" key="6">
    <source>
        <dbReference type="ARBA" id="ARBA00023136"/>
    </source>
</evidence>
<evidence type="ECO:0000256" key="1">
    <source>
        <dbReference type="ARBA" id="ARBA00004479"/>
    </source>
</evidence>
<dbReference type="PANTHER" id="PTHR13412:SF0">
    <property type="entry name" value="T-CELL IMMUNOMODULATORY PROTEIN"/>
    <property type="match status" value="1"/>
</dbReference>
<dbReference type="SUPFAM" id="SSF69318">
    <property type="entry name" value="Integrin alpha N-terminal domain"/>
    <property type="match status" value="1"/>
</dbReference>
<dbReference type="Proteomes" id="UP000037069">
    <property type="component" value="Unassembled WGS sequence"/>
</dbReference>
<evidence type="ECO:0000313" key="12">
    <source>
        <dbReference type="Proteomes" id="UP000037069"/>
    </source>
</evidence>
<evidence type="ECO:0000259" key="10">
    <source>
        <dbReference type="Pfam" id="PF23122"/>
    </source>
</evidence>
<reference evidence="11 12" key="1">
    <citation type="journal article" date="2015" name="Nat. Commun.">
        <title>Lucilia cuprina genome unlocks parasitic fly biology to underpin future interventions.</title>
        <authorList>
            <person name="Anstead C.A."/>
            <person name="Korhonen P.K."/>
            <person name="Young N.D."/>
            <person name="Hall R.S."/>
            <person name="Jex A.R."/>
            <person name="Murali S.C."/>
            <person name="Hughes D.S."/>
            <person name="Lee S.F."/>
            <person name="Perry T."/>
            <person name="Stroehlein A.J."/>
            <person name="Ansell B.R."/>
            <person name="Breugelmans B."/>
            <person name="Hofmann A."/>
            <person name="Qu J."/>
            <person name="Dugan S."/>
            <person name="Lee S.L."/>
            <person name="Chao H."/>
            <person name="Dinh H."/>
            <person name="Han Y."/>
            <person name="Doddapaneni H.V."/>
            <person name="Worley K.C."/>
            <person name="Muzny D.M."/>
            <person name="Ioannidis P."/>
            <person name="Waterhouse R.M."/>
            <person name="Zdobnov E.M."/>
            <person name="James P.J."/>
            <person name="Bagnall N.H."/>
            <person name="Kotze A.C."/>
            <person name="Gibbs R.A."/>
            <person name="Richards S."/>
            <person name="Batterham P."/>
            <person name="Gasser R.B."/>
        </authorList>
    </citation>
    <scope>NUCLEOTIDE SEQUENCE [LARGE SCALE GENOMIC DNA]</scope>
    <source>
        <strain evidence="11 12">LS</strain>
        <tissue evidence="11">Full body</tissue>
    </source>
</reference>
<feature type="transmembrane region" description="Helical" evidence="8">
    <location>
        <begin position="561"/>
        <end position="585"/>
    </location>
</feature>
<dbReference type="GO" id="GO:0005886">
    <property type="term" value="C:plasma membrane"/>
    <property type="evidence" value="ECO:0007669"/>
    <property type="project" value="TreeGrafter"/>
</dbReference>
<evidence type="ECO:0000256" key="3">
    <source>
        <dbReference type="ARBA" id="ARBA00022692"/>
    </source>
</evidence>
<comment type="similarity">
    <text evidence="2">Belongs to the TIP family.</text>
</comment>
<proteinExistence type="inferred from homology"/>
<dbReference type="InterPro" id="IPR013517">
    <property type="entry name" value="FG-GAP"/>
</dbReference>
<evidence type="ECO:0000256" key="9">
    <source>
        <dbReference type="SAM" id="SignalP"/>
    </source>
</evidence>
<dbReference type="OrthoDB" id="10250728at2759"/>
<keyword evidence="5 8" id="KW-1133">Transmembrane helix</keyword>
<evidence type="ECO:0000256" key="8">
    <source>
        <dbReference type="SAM" id="Phobius"/>
    </source>
</evidence>
<keyword evidence="6 8" id="KW-0472">Membrane</keyword>
<feature type="chain" id="PRO_5005536358" description="T-cell immunomodulatory protein TIP C2 domain-containing protein" evidence="9">
    <location>
        <begin position="27"/>
        <end position="607"/>
    </location>
</feature>
<dbReference type="STRING" id="7375.A0A0L0CDV3"/>
<dbReference type="InterPro" id="IPR024881">
    <property type="entry name" value="Tip"/>
</dbReference>